<dbReference type="AlphaFoldDB" id="A0A8H8BTS0"/>
<feature type="region of interest" description="Disordered" evidence="1">
    <location>
        <begin position="372"/>
        <end position="397"/>
    </location>
</feature>
<protein>
    <recommendedName>
        <fullName evidence="4">NACHT domain-containing protein</fullName>
    </recommendedName>
</protein>
<sequence>MPAQSLKGFLWGRWQRAWGLQHPDASRIKLVHFGQTIDDFTPLRCTFPTFGTRIKLWLTTLATRVLFASDTNTILFSTTAATNAKLTQNRSRQPNRSLREWHIKLVKTSKDSKIICILDGLDECTLDSLRSFVPKLMECVTTPRNVKNGTIKVLATTRPKWDIQRIFGNLEHPNIKLSSESHEIRTGLRKDVDKVIEERLKLLNIHQRHFDRVRGALQIVECWQSPYLWMNLVFEVLAELSCGNFEGSEWKRLLDCSLQESLVALPKLLEPASTAKWSGPLTPGFEGHQHPLYGTIKELVKAHLQNLLGDRPETQAPTERRFAWKQTQNMVCNGTALTADGPSLAVIKGELFAVWRAHDGTDQLWWAKLHANDQDPDPKWTDPKKISNDARTDSRPSIASTGKTLIALWKGLGTDEGQGLHYSVYRCKNDQWIWEKPRRSKFASKTGPAVAFSEGGKVWAAWNGTAGDELLWRTTFDPDGHINDQVDDDKRWKGQYPDYLDINTDCRPASTSFHGRLYLAWTSSAPQTAQQILVSTRSPGADLWEQPFSVQRHCHSSAAPSLVSFQGKVYVGWRGKGNDSGIWLTPCVAPGGFDHYELPQRLEGPVTDCTPAMAEWQGKLVLAWKGGWHNDQRIWWGYGAFT</sequence>
<evidence type="ECO:0000313" key="2">
    <source>
        <dbReference type="EMBL" id="KAG4423711.1"/>
    </source>
</evidence>
<feature type="compositionally biased region" description="Basic and acidic residues" evidence="1">
    <location>
        <begin position="372"/>
        <end position="394"/>
    </location>
</feature>
<organism evidence="2 3">
    <name type="scientific">Cadophora malorum</name>
    <dbReference type="NCBI Taxonomy" id="108018"/>
    <lineage>
        <taxon>Eukaryota</taxon>
        <taxon>Fungi</taxon>
        <taxon>Dikarya</taxon>
        <taxon>Ascomycota</taxon>
        <taxon>Pezizomycotina</taxon>
        <taxon>Leotiomycetes</taxon>
        <taxon>Helotiales</taxon>
        <taxon>Ploettnerulaceae</taxon>
        <taxon>Cadophora</taxon>
    </lineage>
</organism>
<dbReference type="SUPFAM" id="SSF89372">
    <property type="entry name" value="Fucose-specific lectin"/>
    <property type="match status" value="1"/>
</dbReference>
<evidence type="ECO:0008006" key="4">
    <source>
        <dbReference type="Google" id="ProtNLM"/>
    </source>
</evidence>
<dbReference type="EMBL" id="JAFJYH010000030">
    <property type="protein sequence ID" value="KAG4423711.1"/>
    <property type="molecule type" value="Genomic_DNA"/>
</dbReference>
<evidence type="ECO:0000256" key="1">
    <source>
        <dbReference type="SAM" id="MobiDB-lite"/>
    </source>
</evidence>
<keyword evidence="3" id="KW-1185">Reference proteome</keyword>
<gene>
    <name evidence="2" type="ORF">IFR04_003136</name>
</gene>
<comment type="caution">
    <text evidence="2">The sequence shown here is derived from an EMBL/GenBank/DDBJ whole genome shotgun (WGS) entry which is preliminary data.</text>
</comment>
<evidence type="ECO:0000313" key="3">
    <source>
        <dbReference type="Proteomes" id="UP000664132"/>
    </source>
</evidence>
<dbReference type="Proteomes" id="UP000664132">
    <property type="component" value="Unassembled WGS sequence"/>
</dbReference>
<name>A0A8H8BTS0_9HELO</name>
<proteinExistence type="predicted"/>
<reference evidence="2" key="1">
    <citation type="submission" date="2021-02" db="EMBL/GenBank/DDBJ databases">
        <title>Genome sequence Cadophora malorum strain M34.</title>
        <authorList>
            <person name="Stefanovic E."/>
            <person name="Vu D."/>
            <person name="Scully C."/>
            <person name="Dijksterhuis J."/>
            <person name="Roader J."/>
            <person name="Houbraken J."/>
        </authorList>
    </citation>
    <scope>NUCLEOTIDE SEQUENCE</scope>
    <source>
        <strain evidence="2">M34</strain>
    </source>
</reference>
<dbReference type="OrthoDB" id="3598637at2759"/>
<accession>A0A8H8BTS0</accession>